<dbReference type="AlphaFoldDB" id="A0A1Z1MH65"/>
<feature type="domain" description="SF4 helicase" evidence="1">
    <location>
        <begin position="530"/>
        <end position="588"/>
    </location>
</feature>
<keyword evidence="2" id="KW-0150">Chloroplast</keyword>
<dbReference type="GO" id="GO:0005829">
    <property type="term" value="C:cytosol"/>
    <property type="evidence" value="ECO:0007669"/>
    <property type="project" value="TreeGrafter"/>
</dbReference>
<dbReference type="PROSITE" id="PS51199">
    <property type="entry name" value="SF4_HELICASE"/>
    <property type="match status" value="2"/>
</dbReference>
<proteinExistence type="predicted"/>
<dbReference type="RefSeq" id="YP_009396279.1">
    <property type="nucleotide sequence ID" value="NC_035281.1"/>
</dbReference>
<keyword evidence="2" id="KW-0934">Plastid</keyword>
<keyword evidence="2" id="KW-0347">Helicase</keyword>
<keyword evidence="2" id="KW-0378">Hydrolase</keyword>
<dbReference type="PANTHER" id="PTHR30153:SF2">
    <property type="entry name" value="REPLICATIVE DNA HELICASE"/>
    <property type="match status" value="1"/>
</dbReference>
<geneLocation type="chloroplast" evidence="2"/>
<dbReference type="EMBL" id="MF101437">
    <property type="protein sequence ID" value="ARW65296.1"/>
    <property type="molecule type" value="Genomic_DNA"/>
</dbReference>
<dbReference type="Pfam" id="PF03796">
    <property type="entry name" value="DnaB_C"/>
    <property type="match status" value="1"/>
</dbReference>
<dbReference type="GO" id="GO:0005524">
    <property type="term" value="F:ATP binding"/>
    <property type="evidence" value="ECO:0007669"/>
    <property type="project" value="InterPro"/>
</dbReference>
<feature type="domain" description="SF4 helicase" evidence="1">
    <location>
        <begin position="188"/>
        <end position="395"/>
    </location>
</feature>
<dbReference type="InterPro" id="IPR027417">
    <property type="entry name" value="P-loop_NTPase"/>
</dbReference>
<dbReference type="GeneID" id="33358470"/>
<keyword evidence="2" id="KW-0547">Nucleotide-binding</keyword>
<name>A0A1Z1MH65_MELHR</name>
<dbReference type="Gene3D" id="3.40.50.300">
    <property type="entry name" value="P-loop containing nucleotide triphosphate hydrolases"/>
    <property type="match status" value="2"/>
</dbReference>
<dbReference type="InterPro" id="IPR036185">
    <property type="entry name" value="DNA_heli_DnaB-like_N_sf"/>
</dbReference>
<reference evidence="2" key="1">
    <citation type="journal article" date="2017" name="J. Phycol.">
        <title>Analysis of chloroplast genomes and a supermatrix inform reclassification of the Rhodomelaceae (Rhodophyta).</title>
        <authorList>
            <person name="Diaz-Tapia P."/>
            <person name="Maggs C.A."/>
            <person name="West J.A."/>
            <person name="Verbruggen H."/>
        </authorList>
    </citation>
    <scope>NUCLEOTIDE SEQUENCE</scope>
    <source>
        <strain evidence="2">PD890</strain>
    </source>
</reference>
<dbReference type="SUPFAM" id="SSF48024">
    <property type="entry name" value="N-terminal domain of DnaB helicase"/>
    <property type="match status" value="1"/>
</dbReference>
<sequence>MCNFYKYKLIPQNYLAEDILIGIILIYPTIINKTKNLITPNIFLVENNKFIYSKFLTEENTNFVNLLNEIKYTKTSEEDSYVNYMIHLMKKGQAFISYHDTNNYIENIIEILKRKYIKRLFIQLGYNIIQLGYTTRLNNNHAYSKLVQYTNNIGKEIQNQQNNKVSDIKEFISSKLIDARLEKISTNYIFKNKTIRSGLINLDKIILSLPNGNLIIVAGRPSIGKTSFSINIAYNCFLKSNINLLIFSLEMTSHQIFDKFINISSEVKLEQKTIKNINNTKWKKVSKICSKLLKQNIYINETPNLSIKQIELISNELKQNQFIELIIIDYLQLIEASSIHKTINTRNQEIGYITRKLKLLAQYLRIPIIVISQLNRNIESRTTKEPLLSDLKESGCISLNTKISYFKITEFILSTKLLNLVKKKINIFYSNEEKDIISVLNKNIFNCYIRNKQIYFTQNHKILQKNSWIKLGDITQTINIFKNILIKNQYRIKLKQYFKYISFCSFNRTYDIHLNNKFNFKANKIIIHNSIEQDADIIMILYEAKSTENETTEEKNKIIDLKISKNRNGQTGYCKLKFELYTNVFKDV</sequence>
<dbReference type="SUPFAM" id="SSF52540">
    <property type="entry name" value="P-loop containing nucleoside triphosphate hydrolases"/>
    <property type="match status" value="1"/>
</dbReference>
<protein>
    <submittedName>
        <fullName evidence="2">Replication helicase subunit</fullName>
    </submittedName>
</protein>
<organism evidence="2">
    <name type="scientific">Melanothamnus harveyi</name>
    <name type="common">Filamentous red alga</name>
    <name type="synonym">Neosiphonia harveyi</name>
    <dbReference type="NCBI Taxonomy" id="397005"/>
    <lineage>
        <taxon>Eukaryota</taxon>
        <taxon>Rhodophyta</taxon>
        <taxon>Florideophyceae</taxon>
        <taxon>Rhodymeniophycidae</taxon>
        <taxon>Ceramiales</taxon>
        <taxon>Rhodomelaceae</taxon>
        <taxon>Polysiphonioideae</taxon>
        <taxon>Melanothamnus</taxon>
    </lineage>
</organism>
<accession>A0A1Z1MH65</accession>
<dbReference type="GO" id="GO:0006260">
    <property type="term" value="P:DNA replication"/>
    <property type="evidence" value="ECO:0007669"/>
    <property type="project" value="InterPro"/>
</dbReference>
<evidence type="ECO:0000313" key="2">
    <source>
        <dbReference type="EMBL" id="ARW65296.1"/>
    </source>
</evidence>
<dbReference type="Gene3D" id="1.10.860.10">
    <property type="entry name" value="DNAb Helicase, Chain A"/>
    <property type="match status" value="1"/>
</dbReference>
<keyword evidence="2" id="KW-0067">ATP-binding</keyword>
<dbReference type="InterPro" id="IPR007694">
    <property type="entry name" value="DNA_helicase_DnaB-like_C"/>
</dbReference>
<dbReference type="InterPro" id="IPR016136">
    <property type="entry name" value="DNA_helicase_N/primase_C"/>
</dbReference>
<gene>
    <name evidence="2" type="primary">dnaB</name>
</gene>
<dbReference type="GO" id="GO:0003678">
    <property type="term" value="F:DNA helicase activity"/>
    <property type="evidence" value="ECO:0007669"/>
    <property type="project" value="InterPro"/>
</dbReference>
<evidence type="ECO:0000259" key="1">
    <source>
        <dbReference type="PROSITE" id="PS51199"/>
    </source>
</evidence>
<dbReference type="PANTHER" id="PTHR30153">
    <property type="entry name" value="REPLICATIVE DNA HELICASE DNAB"/>
    <property type="match status" value="1"/>
</dbReference>